<dbReference type="Gene3D" id="3.40.366.10">
    <property type="entry name" value="Malonyl-Coenzyme A Acyl Carrier Protein, domain 2"/>
    <property type="match status" value="1"/>
</dbReference>
<keyword evidence="2" id="KW-0597">Phosphoprotein</keyword>
<dbReference type="InterPro" id="IPR018201">
    <property type="entry name" value="Ketoacyl_synth_AS"/>
</dbReference>
<evidence type="ECO:0000256" key="1">
    <source>
        <dbReference type="ARBA" id="ARBA00022450"/>
    </source>
</evidence>
<dbReference type="SMART" id="SM00829">
    <property type="entry name" value="PKS_ER"/>
    <property type="match status" value="1"/>
</dbReference>
<sequence>MRTNNSDHVPSYADDPVCIVGMACRLPGGINAPSRLWDFLLNKQSAQGPVPAQRFNIGAYYSPDGSRPGLSHAAGGYFIQEDVRQLDNHFFGINNIEASSMDPQQRKLLEVVFECLEDAGIPMERISGTNTGVFVGNFTVDHQTMQTRDPDMIHRYTASGCGTTILANRISHVFNLQGPSFTLDTACSSSIYCLHSGISAIKVGDCDEAIIAGANLILSPEQCIGTMKAGVLSPTSTCHTFDISADGYGRAEGVSAVYLKRLSAALEKGDKIWAIVRGTAVNANGSTPGITQPSVDLQEAVIRKAYSNAGLDFADTDYIECHGTGTPVGDPIEVEAIGRCFSRQGGTPLMIGGVKPNLGHSEAASGLTSLIKVALALNHDQIPPTYGVKELNPKLRLNELNLKVVTEAYGWPRALRRVSLNSFGYGGANAHAILESPRSYLRLPPASAGLSTAASDHQYYALPISAASQESLKARERQVRQVLESGDAGTVQSLAWTLAEGRSHMAKRQVLLARATCHEIEVLELGLASDVKATSVAFGYVFTGQGAQYPGMAKELLEGNTVFLASIRGLDKVLQALPAEHAPGWTLEQSIIDAPEISQIQLVTRSQPVCTAVQVALVDLLRSWGVNPTGVVGHSSGEIAAAYAARLLNAKQAILVAYFRGYAVAQLKTRGAMLAASLGVDSARALIENMQLGEEVAVACVNAPESVTLSGSLEAIEQITAAIQKLGKGTFVRQLKTDGRAYHSRWMREVGDSYEQLLAPYMGAQLPHGGGAQAEIEMHSSVGVPEDQASVVDSCRAASATYWRANLEMPVQFQSALTRLIESRSAIHLIEIGPHPALKGPIRQITTHMKRDARSLPYSFALSRDRDADKSMKELAADVFLHGHELSWLNVNPKQPAGNGIDWMWRNTLRLREAHWVRDHRLESQVVFPAAGYLSMAMEALSQIVQFAEAPSTFIELRNVNFGAALVVHDGDDEGGDAANAVELHTTMSARKLSTATNSMEWYDFAISSWKAGQANLHCAGGIRLVPADESVEVDRVVTVEDSGNLEDVPHMSRWYGRFEQEGLCFGRHFQSITGLKTHPNRLRCEAICSTRLTSLVSEDGKSAGYPMHPTTIDACLQAGIMSSAAGDANALHAYLPIFINQCRVRTLGLDLSSRNPPTLHARSTKTGMTMRRIDCTMWGEDALPLIDFQEVRMSQYTGKTPETPSASRQPCLRVQWKPDIHRLDSSTEGDLSAYMAAFTDRSQSMGVPDERYLAVMGVLVDLVAHKNPQIRVAELGEERGCNADQSSSLIDQGVSIAQHGSWSKGRLDESNAVVIDDNGEGPFDLLIIPGPRISQDYWQRTPRKLREMVKHSGVIITHKTEAAVSALNQACFAVKLVEEQILLAINTTGQIPQPLKDRHVIILVREPSHAVAALVVTLASYLKRNAGTRAAQIIPFRDIGQIQLCKEMLCISFLEAEKEFLASMDQGNMDLLRTVTNVVTDLLWVTGADMLGNSPDPDLTLSSGLSRAIMLEQPSLRFSIMDVRSTSIAESNMTTICENMMKILDSFYPMDDKEFVQKESLLYVSRFAPDFSSNLLFQRRLGAPGAVQNERLGTSRPAEMYMAAKGVSETIQFRQKHEPTTSPPDGCIDVLVKAISLNAKDVYALHGRIETHMATNAVEISGVVTALGPGVVDLRIGDRVLVMAPTYLGTTARVPAWATHRMLPEEKYTTMPTLPVVYTTALYALRERAHLRAKESVLIHSGAGAFGIAAITTAQRMGATVYTTAGTEAKRSWISSNLGVPLTNIFHSRDTSFARGIKQATGGRGVDVVVNALVGDLLHATWACIAPFGRFVEIGKKELTEAGRLDMEVFVRSVTFTAFDLNGLFFNEDPYYRDLLRRLTTEVLDLYRSGVIKPVPITVFPANEIARSYRYFSSHDRIGKVVVSLEDDNASIPVTPSQYLTLFDPAKVYLLVGCLGGLGRSLSRWMLARGARTFVFLGRSGCDKPSAKDLVRRLETSGSDITVVKGNVTDIDSVTASIAACKATGKPIGGVVQAAMGLHEALFARMTSEAWHEAIQPKWAGSHNLHRALENRDESLDFFLLMSSVSGSVGTATESNYCAANGFLDAFAHWRRSLGKPAVSVGLGMISEVGYLHENPEIAALLLRKGIQPLSEAEFLQVVDLALAGDKVHSNSNNGSPAAAHILTGLETSEARRLIEQGFDVSYGSMQDPRAAVLRTALNVAPGPAEGAITSAKSRLSAAAWSNLVPVSAMEYFMPVTEEPSLELAVLRLFKKQFSSLILMPLDSVDAERPLIKFGMDSMISSELRTWIWTSFQVDVPFFDIMSPDKTLSALAKFVEEGLVNGSARSK</sequence>
<dbReference type="InterPro" id="IPR042104">
    <property type="entry name" value="PKS_dehydratase_sf"/>
</dbReference>
<dbReference type="GO" id="GO:0004312">
    <property type="term" value="F:fatty acid synthase activity"/>
    <property type="evidence" value="ECO:0007669"/>
    <property type="project" value="TreeGrafter"/>
</dbReference>
<feature type="region of interest" description="N-terminal hotdog fold" evidence="8">
    <location>
        <begin position="884"/>
        <end position="1030"/>
    </location>
</feature>
<evidence type="ECO:0000256" key="8">
    <source>
        <dbReference type="PROSITE-ProRule" id="PRU01363"/>
    </source>
</evidence>
<dbReference type="PROSITE" id="PS00606">
    <property type="entry name" value="KS3_1"/>
    <property type="match status" value="1"/>
</dbReference>
<dbReference type="SUPFAM" id="SSF47336">
    <property type="entry name" value="ACP-like"/>
    <property type="match status" value="1"/>
</dbReference>
<dbReference type="InterPro" id="IPR016039">
    <property type="entry name" value="Thiolase-like"/>
</dbReference>
<dbReference type="CDD" id="cd05274">
    <property type="entry name" value="KR_FAS_SDR_x"/>
    <property type="match status" value="1"/>
</dbReference>
<dbReference type="SMART" id="SM00822">
    <property type="entry name" value="PKS_KR"/>
    <property type="match status" value="1"/>
</dbReference>
<organism evidence="12 13">
    <name type="scientific">Anthostomella pinea</name>
    <dbReference type="NCBI Taxonomy" id="933095"/>
    <lineage>
        <taxon>Eukaryota</taxon>
        <taxon>Fungi</taxon>
        <taxon>Dikarya</taxon>
        <taxon>Ascomycota</taxon>
        <taxon>Pezizomycotina</taxon>
        <taxon>Sordariomycetes</taxon>
        <taxon>Xylariomycetidae</taxon>
        <taxon>Xylariales</taxon>
        <taxon>Xylariaceae</taxon>
        <taxon>Anthostomella</taxon>
    </lineage>
</organism>
<evidence type="ECO:0000256" key="2">
    <source>
        <dbReference type="ARBA" id="ARBA00022553"/>
    </source>
</evidence>
<dbReference type="EMBL" id="CAUWAG010000007">
    <property type="protein sequence ID" value="CAJ2505661.1"/>
    <property type="molecule type" value="Genomic_DNA"/>
</dbReference>
<feature type="active site" description="Proton donor; for dehydratase activity" evidence="8">
    <location>
        <position position="1114"/>
    </location>
</feature>
<dbReference type="InterPro" id="IPR049551">
    <property type="entry name" value="PKS_DH_C"/>
</dbReference>
<keyword evidence="5" id="KW-0560">Oxidoreductase</keyword>
<keyword evidence="6" id="KW-0511">Multifunctional enzyme</keyword>
<dbReference type="PANTHER" id="PTHR43775">
    <property type="entry name" value="FATTY ACID SYNTHASE"/>
    <property type="match status" value="1"/>
</dbReference>
<gene>
    <name evidence="12" type="ORF">KHLLAP_LOCUS6129</name>
</gene>
<dbReference type="InterPro" id="IPR057326">
    <property type="entry name" value="KR_dom"/>
</dbReference>
<dbReference type="Gene3D" id="3.10.129.110">
    <property type="entry name" value="Polyketide synthase dehydratase"/>
    <property type="match status" value="1"/>
</dbReference>
<dbReference type="PROSITE" id="PS52004">
    <property type="entry name" value="KS3_2"/>
    <property type="match status" value="1"/>
</dbReference>
<evidence type="ECO:0000259" key="9">
    <source>
        <dbReference type="PROSITE" id="PS50075"/>
    </source>
</evidence>
<keyword evidence="13" id="KW-1185">Reference proteome</keyword>
<feature type="domain" description="Ketosynthase family 3 (KS3)" evidence="10">
    <location>
        <begin position="14"/>
        <end position="436"/>
    </location>
</feature>
<dbReference type="GO" id="GO:0008168">
    <property type="term" value="F:methyltransferase activity"/>
    <property type="evidence" value="ECO:0007669"/>
    <property type="project" value="UniProtKB-KW"/>
</dbReference>
<evidence type="ECO:0000256" key="3">
    <source>
        <dbReference type="ARBA" id="ARBA00022679"/>
    </source>
</evidence>
<dbReference type="PROSITE" id="PS50075">
    <property type="entry name" value="CARRIER"/>
    <property type="match status" value="1"/>
</dbReference>
<dbReference type="Gene3D" id="3.40.50.720">
    <property type="entry name" value="NAD(P)-binding Rossmann-like Domain"/>
    <property type="match status" value="2"/>
</dbReference>
<dbReference type="InterPro" id="IPR009081">
    <property type="entry name" value="PP-bd_ACP"/>
</dbReference>
<evidence type="ECO:0000256" key="6">
    <source>
        <dbReference type="ARBA" id="ARBA00023268"/>
    </source>
</evidence>
<keyword evidence="1" id="KW-0596">Phosphopantetheine</keyword>
<dbReference type="CDD" id="cd05195">
    <property type="entry name" value="enoyl_red"/>
    <property type="match status" value="1"/>
</dbReference>
<dbReference type="GO" id="GO:0004315">
    <property type="term" value="F:3-oxoacyl-[acyl-carrier-protein] synthase activity"/>
    <property type="evidence" value="ECO:0007669"/>
    <property type="project" value="InterPro"/>
</dbReference>
<dbReference type="Pfam" id="PF02801">
    <property type="entry name" value="Ketoacyl-synt_C"/>
    <property type="match status" value="1"/>
</dbReference>
<dbReference type="InterPro" id="IPR036736">
    <property type="entry name" value="ACP-like_sf"/>
</dbReference>
<dbReference type="GO" id="GO:0016491">
    <property type="term" value="F:oxidoreductase activity"/>
    <property type="evidence" value="ECO:0007669"/>
    <property type="project" value="UniProtKB-KW"/>
</dbReference>
<dbReference type="InterPro" id="IPR020807">
    <property type="entry name" value="PKS_DH"/>
</dbReference>
<dbReference type="GO" id="GO:0031177">
    <property type="term" value="F:phosphopantetheine binding"/>
    <property type="evidence" value="ECO:0007669"/>
    <property type="project" value="InterPro"/>
</dbReference>
<dbReference type="SUPFAM" id="SSF52151">
    <property type="entry name" value="FabD/lysophospholipase-like"/>
    <property type="match status" value="1"/>
</dbReference>
<dbReference type="Gene3D" id="1.10.1200.10">
    <property type="entry name" value="ACP-like"/>
    <property type="match status" value="1"/>
</dbReference>
<proteinExistence type="predicted"/>
<evidence type="ECO:0000259" key="11">
    <source>
        <dbReference type="PROSITE" id="PS52019"/>
    </source>
</evidence>
<dbReference type="Proteomes" id="UP001295740">
    <property type="component" value="Unassembled WGS sequence"/>
</dbReference>
<keyword evidence="4" id="KW-0521">NADP</keyword>
<dbReference type="InterPro" id="IPR056501">
    <property type="entry name" value="NAD-bd_HRPKS_sdrA"/>
</dbReference>
<dbReference type="InterPro" id="IPR020806">
    <property type="entry name" value="PKS_PP-bd"/>
</dbReference>
<reference evidence="12" key="1">
    <citation type="submission" date="2023-10" db="EMBL/GenBank/DDBJ databases">
        <authorList>
            <person name="Hackl T."/>
        </authorList>
    </citation>
    <scope>NUCLEOTIDE SEQUENCE</scope>
</reference>
<dbReference type="InterPro" id="IPR014043">
    <property type="entry name" value="Acyl_transferase_dom"/>
</dbReference>
<accession>A0AAI8VJB0</accession>
<dbReference type="InterPro" id="IPR011032">
    <property type="entry name" value="GroES-like_sf"/>
</dbReference>
<dbReference type="InterPro" id="IPR032821">
    <property type="entry name" value="PKS_assoc"/>
</dbReference>
<dbReference type="PROSITE" id="PS52019">
    <property type="entry name" value="PKS_MFAS_DH"/>
    <property type="match status" value="1"/>
</dbReference>
<dbReference type="SMART" id="SM00827">
    <property type="entry name" value="PKS_AT"/>
    <property type="match status" value="1"/>
</dbReference>
<dbReference type="Pfam" id="PF21089">
    <property type="entry name" value="PKS_DH_N"/>
    <property type="match status" value="1"/>
</dbReference>
<dbReference type="Pfam" id="PF14765">
    <property type="entry name" value="PS-DH"/>
    <property type="match status" value="1"/>
</dbReference>
<feature type="domain" description="PKS/mFAS DH" evidence="11">
    <location>
        <begin position="884"/>
        <end position="1203"/>
    </location>
</feature>
<evidence type="ECO:0000259" key="10">
    <source>
        <dbReference type="PROSITE" id="PS52004"/>
    </source>
</evidence>
<comment type="caution">
    <text evidence="12">The sequence shown here is derived from an EMBL/GenBank/DDBJ whole genome shotgun (WGS) entry which is preliminary data.</text>
</comment>
<dbReference type="CDD" id="cd00833">
    <property type="entry name" value="PKS"/>
    <property type="match status" value="1"/>
</dbReference>
<dbReference type="Pfam" id="PF23114">
    <property type="entry name" value="NAD-bd_HRPKS_sdrA"/>
    <property type="match status" value="1"/>
</dbReference>
<dbReference type="GO" id="GO:0032259">
    <property type="term" value="P:methylation"/>
    <property type="evidence" value="ECO:0007669"/>
    <property type="project" value="UniProtKB-KW"/>
</dbReference>
<dbReference type="SUPFAM" id="SSF53901">
    <property type="entry name" value="Thiolase-like"/>
    <property type="match status" value="1"/>
</dbReference>
<dbReference type="Gene3D" id="3.40.47.10">
    <property type="match status" value="1"/>
</dbReference>
<feature type="region of interest" description="C-terminal hotdog fold" evidence="8">
    <location>
        <begin position="1046"/>
        <end position="1203"/>
    </location>
</feature>
<evidence type="ECO:0000313" key="13">
    <source>
        <dbReference type="Proteomes" id="UP001295740"/>
    </source>
</evidence>
<dbReference type="GO" id="GO:0006633">
    <property type="term" value="P:fatty acid biosynthetic process"/>
    <property type="evidence" value="ECO:0007669"/>
    <property type="project" value="InterPro"/>
</dbReference>
<dbReference type="Pfam" id="PF08240">
    <property type="entry name" value="ADH_N"/>
    <property type="match status" value="1"/>
</dbReference>
<dbReference type="Pfam" id="PF16197">
    <property type="entry name" value="KAsynt_C_assoc"/>
    <property type="match status" value="1"/>
</dbReference>
<feature type="domain" description="Carrier" evidence="9">
    <location>
        <begin position="2262"/>
        <end position="2340"/>
    </location>
</feature>
<dbReference type="Gene3D" id="3.90.180.10">
    <property type="entry name" value="Medium-chain alcohol dehydrogenases, catalytic domain"/>
    <property type="match status" value="1"/>
</dbReference>
<evidence type="ECO:0000256" key="5">
    <source>
        <dbReference type="ARBA" id="ARBA00023002"/>
    </source>
</evidence>
<dbReference type="Pfam" id="PF08659">
    <property type="entry name" value="KR"/>
    <property type="match status" value="1"/>
</dbReference>
<dbReference type="SMART" id="SM00825">
    <property type="entry name" value="PKS_KS"/>
    <property type="match status" value="1"/>
</dbReference>
<dbReference type="InterPro" id="IPR014031">
    <property type="entry name" value="Ketoacyl_synth_C"/>
</dbReference>
<dbReference type="PANTHER" id="PTHR43775:SF50">
    <property type="entry name" value="HIGHLY REDUCING POLYKETIDE SYNTHASE SRDA"/>
    <property type="match status" value="1"/>
</dbReference>
<dbReference type="SMART" id="SM00823">
    <property type="entry name" value="PKS_PP"/>
    <property type="match status" value="1"/>
</dbReference>
<evidence type="ECO:0000313" key="12">
    <source>
        <dbReference type="EMBL" id="CAJ2505661.1"/>
    </source>
</evidence>
<dbReference type="InterPro" id="IPR013154">
    <property type="entry name" value="ADH-like_N"/>
</dbReference>
<evidence type="ECO:0000256" key="4">
    <source>
        <dbReference type="ARBA" id="ARBA00022857"/>
    </source>
</evidence>
<dbReference type="InterPro" id="IPR001227">
    <property type="entry name" value="Ac_transferase_dom_sf"/>
</dbReference>
<dbReference type="Pfam" id="PF00698">
    <property type="entry name" value="Acyl_transf_1"/>
    <property type="match status" value="1"/>
</dbReference>
<dbReference type="SUPFAM" id="SSF51735">
    <property type="entry name" value="NAD(P)-binding Rossmann-fold domains"/>
    <property type="match status" value="2"/>
</dbReference>
<dbReference type="InterPro" id="IPR049900">
    <property type="entry name" value="PKS_mFAS_DH"/>
</dbReference>
<dbReference type="InterPro" id="IPR036291">
    <property type="entry name" value="NAD(P)-bd_dom_sf"/>
</dbReference>
<dbReference type="Pfam" id="PF13602">
    <property type="entry name" value="ADH_zinc_N_2"/>
    <property type="match status" value="1"/>
</dbReference>
<dbReference type="GO" id="GO:0044550">
    <property type="term" value="P:secondary metabolite biosynthetic process"/>
    <property type="evidence" value="ECO:0007669"/>
    <property type="project" value="TreeGrafter"/>
</dbReference>
<feature type="active site" description="Proton acceptor; for dehydratase activity" evidence="8">
    <location>
        <position position="920"/>
    </location>
</feature>
<dbReference type="InterPro" id="IPR013968">
    <property type="entry name" value="PKS_KR"/>
</dbReference>
<protein>
    <submittedName>
        <fullName evidence="12">Uu.00g130550.m01.CDS01</fullName>
    </submittedName>
</protein>
<evidence type="ECO:0000256" key="7">
    <source>
        <dbReference type="ARBA" id="ARBA00023315"/>
    </source>
</evidence>
<dbReference type="InterPro" id="IPR016036">
    <property type="entry name" value="Malonyl_transacylase_ACP-bd"/>
</dbReference>
<dbReference type="InterPro" id="IPR016035">
    <property type="entry name" value="Acyl_Trfase/lysoPLipase"/>
</dbReference>
<dbReference type="InterPro" id="IPR049552">
    <property type="entry name" value="PKS_DH_N"/>
</dbReference>
<name>A0AAI8VJB0_9PEZI</name>
<dbReference type="SMART" id="SM00826">
    <property type="entry name" value="PKS_DH"/>
    <property type="match status" value="1"/>
</dbReference>
<keyword evidence="7" id="KW-0012">Acyltransferase</keyword>
<dbReference type="Pfam" id="PF00109">
    <property type="entry name" value="ketoacyl-synt"/>
    <property type="match status" value="1"/>
</dbReference>
<dbReference type="InterPro" id="IPR020843">
    <property type="entry name" value="ER"/>
</dbReference>
<dbReference type="SUPFAM" id="SSF50129">
    <property type="entry name" value="GroES-like"/>
    <property type="match status" value="1"/>
</dbReference>
<dbReference type="InterPro" id="IPR020841">
    <property type="entry name" value="PKS_Beta-ketoAc_synthase_dom"/>
</dbReference>
<dbReference type="SUPFAM" id="SSF55048">
    <property type="entry name" value="Probable ACP-binding domain of malonyl-CoA ACP transacylase"/>
    <property type="match status" value="1"/>
</dbReference>
<keyword evidence="3" id="KW-0808">Transferase</keyword>
<dbReference type="InterPro" id="IPR014030">
    <property type="entry name" value="Ketoacyl_synth_N"/>
</dbReference>
<dbReference type="InterPro" id="IPR050091">
    <property type="entry name" value="PKS_NRPS_Biosynth_Enz"/>
</dbReference>